<accession>A0A843VX90</accession>
<feature type="non-terminal residue" evidence="1">
    <location>
        <position position="35"/>
    </location>
</feature>
<evidence type="ECO:0000313" key="2">
    <source>
        <dbReference type="Proteomes" id="UP000652761"/>
    </source>
</evidence>
<proteinExistence type="predicted"/>
<dbReference type="Proteomes" id="UP000652761">
    <property type="component" value="Unassembled WGS sequence"/>
</dbReference>
<name>A0A843VX90_COLES</name>
<evidence type="ECO:0000313" key="1">
    <source>
        <dbReference type="EMBL" id="MQL96783.1"/>
    </source>
</evidence>
<protein>
    <submittedName>
        <fullName evidence="1">Uncharacterized protein</fullName>
    </submittedName>
</protein>
<comment type="caution">
    <text evidence="1">The sequence shown here is derived from an EMBL/GenBank/DDBJ whole genome shotgun (WGS) entry which is preliminary data.</text>
</comment>
<dbReference type="AlphaFoldDB" id="A0A843VX90"/>
<sequence length="35" mass="4180">MKNKKSSVARNPSIMQRLSYHAHKSLTKDFWTKYP</sequence>
<organism evidence="1 2">
    <name type="scientific">Colocasia esculenta</name>
    <name type="common">Wild taro</name>
    <name type="synonym">Arum esculentum</name>
    <dbReference type="NCBI Taxonomy" id="4460"/>
    <lineage>
        <taxon>Eukaryota</taxon>
        <taxon>Viridiplantae</taxon>
        <taxon>Streptophyta</taxon>
        <taxon>Embryophyta</taxon>
        <taxon>Tracheophyta</taxon>
        <taxon>Spermatophyta</taxon>
        <taxon>Magnoliopsida</taxon>
        <taxon>Liliopsida</taxon>
        <taxon>Araceae</taxon>
        <taxon>Aroideae</taxon>
        <taxon>Colocasieae</taxon>
        <taxon>Colocasia</taxon>
    </lineage>
</organism>
<gene>
    <name evidence="1" type="ORF">Taro_029465</name>
</gene>
<keyword evidence="2" id="KW-1185">Reference proteome</keyword>
<reference evidence="1" key="1">
    <citation type="submission" date="2017-07" db="EMBL/GenBank/DDBJ databases">
        <title>Taro Niue Genome Assembly and Annotation.</title>
        <authorList>
            <person name="Atibalentja N."/>
            <person name="Keating K."/>
            <person name="Fields C.J."/>
        </authorList>
    </citation>
    <scope>NUCLEOTIDE SEQUENCE</scope>
    <source>
        <strain evidence="1">Niue_2</strain>
        <tissue evidence="1">Leaf</tissue>
    </source>
</reference>
<dbReference type="EMBL" id="NMUH01001958">
    <property type="protein sequence ID" value="MQL96783.1"/>
    <property type="molecule type" value="Genomic_DNA"/>
</dbReference>